<dbReference type="OMA" id="ICNAVKW"/>
<dbReference type="Pfam" id="PF01821">
    <property type="entry name" value="ANATO"/>
    <property type="match status" value="1"/>
</dbReference>
<name>H2RXU0_TAKRU</name>
<gene>
    <name evidence="6" type="primary">LOC101067488</name>
</gene>
<dbReference type="Pfam" id="PF00207">
    <property type="entry name" value="A2M"/>
    <property type="match status" value="1"/>
</dbReference>
<dbReference type="SMART" id="SM00643">
    <property type="entry name" value="C345C"/>
    <property type="match status" value="1"/>
</dbReference>
<evidence type="ECO:0000256" key="2">
    <source>
        <dbReference type="ARBA" id="ARBA00022525"/>
    </source>
</evidence>
<dbReference type="InterPro" id="IPR011625">
    <property type="entry name" value="A2M_N_BRD"/>
</dbReference>
<dbReference type="CDD" id="cd02896">
    <property type="entry name" value="complement_C3_C4_C5"/>
    <property type="match status" value="1"/>
</dbReference>
<proteinExistence type="predicted"/>
<dbReference type="InterPro" id="IPR000020">
    <property type="entry name" value="Anaphylatoxin/fibulin"/>
</dbReference>
<dbReference type="InterPro" id="IPR040839">
    <property type="entry name" value="MG4"/>
</dbReference>
<dbReference type="Pfam" id="PF01759">
    <property type="entry name" value="NTR"/>
    <property type="match status" value="1"/>
</dbReference>
<dbReference type="SUPFAM" id="SSF50242">
    <property type="entry name" value="TIMP-like"/>
    <property type="match status" value="1"/>
</dbReference>
<dbReference type="PANTHER" id="PTHR11412">
    <property type="entry name" value="MACROGLOBULIN / COMPLEMENT"/>
    <property type="match status" value="1"/>
</dbReference>
<dbReference type="InterPro" id="IPR035815">
    <property type="entry name" value="NTR_complement_C3"/>
</dbReference>
<evidence type="ECO:0000313" key="7">
    <source>
        <dbReference type="Proteomes" id="UP000005226"/>
    </source>
</evidence>
<dbReference type="Proteomes" id="UP000005226">
    <property type="component" value="Chromosome 17"/>
</dbReference>
<dbReference type="Gene3D" id="2.60.120.1540">
    <property type="match status" value="1"/>
</dbReference>
<dbReference type="InterPro" id="IPR050473">
    <property type="entry name" value="A2M/Complement_sys"/>
</dbReference>
<dbReference type="Ensembl" id="ENSTRUT00000058069.2">
    <property type="protein sequence ID" value="ENSTRUP00000051173.2"/>
    <property type="gene ID" value="ENSTRUG00000002160.3"/>
</dbReference>
<dbReference type="GO" id="GO:0005615">
    <property type="term" value="C:extracellular space"/>
    <property type="evidence" value="ECO:0007669"/>
    <property type="project" value="InterPro"/>
</dbReference>
<dbReference type="InterPro" id="IPR013783">
    <property type="entry name" value="Ig-like_fold"/>
</dbReference>
<dbReference type="Pfam" id="PF01835">
    <property type="entry name" value="MG2"/>
    <property type="match status" value="1"/>
</dbReference>
<reference evidence="6" key="2">
    <citation type="submission" date="2025-05" db="UniProtKB">
        <authorList>
            <consortium name="Ensembl"/>
        </authorList>
    </citation>
    <scope>IDENTIFICATION</scope>
</reference>
<dbReference type="Pfam" id="PF17789">
    <property type="entry name" value="MG4"/>
    <property type="match status" value="1"/>
</dbReference>
<dbReference type="Gene3D" id="2.60.40.690">
    <property type="entry name" value="Alpha-macroglobulin, receptor-binding domain"/>
    <property type="match status" value="1"/>
</dbReference>
<comment type="subcellular location">
    <subcellularLocation>
        <location evidence="1">Secreted</location>
    </subcellularLocation>
</comment>
<dbReference type="Pfam" id="PF17791">
    <property type="entry name" value="MG3"/>
    <property type="match status" value="1"/>
</dbReference>
<dbReference type="InterPro" id="IPR036595">
    <property type="entry name" value="A-macroglobulin_rcpt-bd_sf"/>
</dbReference>
<dbReference type="PANTHER" id="PTHR11412:SF81">
    <property type="entry name" value="COMPLEMENT C3"/>
    <property type="match status" value="1"/>
</dbReference>
<organism evidence="6 7">
    <name type="scientific">Takifugu rubripes</name>
    <name type="common">Japanese pufferfish</name>
    <name type="synonym">Fugu rubripes</name>
    <dbReference type="NCBI Taxonomy" id="31033"/>
    <lineage>
        <taxon>Eukaryota</taxon>
        <taxon>Metazoa</taxon>
        <taxon>Chordata</taxon>
        <taxon>Craniata</taxon>
        <taxon>Vertebrata</taxon>
        <taxon>Euteleostomi</taxon>
        <taxon>Actinopterygii</taxon>
        <taxon>Neopterygii</taxon>
        <taxon>Teleostei</taxon>
        <taxon>Neoteleostei</taxon>
        <taxon>Acanthomorphata</taxon>
        <taxon>Eupercaria</taxon>
        <taxon>Tetraodontiformes</taxon>
        <taxon>Tetradontoidea</taxon>
        <taxon>Tetraodontidae</taxon>
        <taxon>Takifugu</taxon>
    </lineage>
</organism>
<dbReference type="Gene3D" id="2.40.50.120">
    <property type="match status" value="1"/>
</dbReference>
<dbReference type="Gene3D" id="2.60.40.10">
    <property type="entry name" value="Immunoglobulins"/>
    <property type="match status" value="2"/>
</dbReference>
<dbReference type="Gene3D" id="6.20.50.160">
    <property type="match status" value="1"/>
</dbReference>
<dbReference type="CDD" id="cd00017">
    <property type="entry name" value="ANATO"/>
    <property type="match status" value="1"/>
</dbReference>
<dbReference type="InterPro" id="IPR048848">
    <property type="entry name" value="C3_CUB2"/>
</dbReference>
<dbReference type="InterPro" id="IPR018081">
    <property type="entry name" value="Anaphylatoxin_comp_syst"/>
</dbReference>
<evidence type="ECO:0000256" key="1">
    <source>
        <dbReference type="ARBA" id="ARBA00004613"/>
    </source>
</evidence>
<dbReference type="InterPro" id="IPR008930">
    <property type="entry name" value="Terpenoid_cyclase/PrenylTrfase"/>
</dbReference>
<dbReference type="InterPro" id="IPR041425">
    <property type="entry name" value="C3/4/5_MG1"/>
</dbReference>
<dbReference type="Gene3D" id="1.20.91.20">
    <property type="entry name" value="Anaphylotoxins (complement system)"/>
    <property type="match status" value="1"/>
</dbReference>
<dbReference type="FunFam" id="2.40.50.120:FF:000013">
    <property type="entry name" value="Complement C3"/>
    <property type="match status" value="1"/>
</dbReference>
<dbReference type="SMART" id="SM01419">
    <property type="entry name" value="Thiol-ester_cl"/>
    <property type="match status" value="1"/>
</dbReference>
<dbReference type="SUPFAM" id="SSF47686">
    <property type="entry name" value="Anaphylotoxins (complement system)"/>
    <property type="match status" value="1"/>
</dbReference>
<accession>H2RXU0</accession>
<dbReference type="InterPro" id="IPR018933">
    <property type="entry name" value="Netrin_module_non-TIMP"/>
</dbReference>
<evidence type="ECO:0000313" key="6">
    <source>
        <dbReference type="Ensembl" id="ENSTRUP00000004960.3"/>
    </source>
</evidence>
<dbReference type="Ensembl" id="ENSTRUT00000004990.3">
    <property type="protein sequence ID" value="ENSTRUP00000004960.3"/>
    <property type="gene ID" value="ENSTRUG00000002160.3"/>
</dbReference>
<evidence type="ECO:0000259" key="4">
    <source>
        <dbReference type="PROSITE" id="PS01178"/>
    </source>
</evidence>
<dbReference type="GeneTree" id="ENSGT00940000154063"/>
<dbReference type="SUPFAM" id="SSF48239">
    <property type="entry name" value="Terpenoid cyclases/Protein prenyltransferases"/>
    <property type="match status" value="1"/>
</dbReference>
<keyword evidence="2" id="KW-0964">Secreted</keyword>
<dbReference type="GeneID" id="101067488"/>
<dbReference type="SMART" id="SM01361">
    <property type="entry name" value="A2M_recep"/>
    <property type="match status" value="1"/>
</dbReference>
<accession>A0A3B5K6Z2</accession>
<protein>
    <submittedName>
        <fullName evidence="6">Complement C3-like</fullName>
    </submittedName>
</protein>
<keyword evidence="7" id="KW-1185">Reference proteome</keyword>
<dbReference type="Gene3D" id="2.60.40.1940">
    <property type="match status" value="1"/>
</dbReference>
<dbReference type="RefSeq" id="XP_003971978.3">
    <property type="nucleotide sequence ID" value="XM_003971929.3"/>
</dbReference>
<dbReference type="InterPro" id="IPR001134">
    <property type="entry name" value="Netrin_domain"/>
</dbReference>
<dbReference type="CDD" id="cd03583">
    <property type="entry name" value="NTR_complement_C3"/>
    <property type="match status" value="1"/>
</dbReference>
<dbReference type="SMART" id="SM01360">
    <property type="entry name" value="A2M"/>
    <property type="match status" value="1"/>
</dbReference>
<dbReference type="Pfam" id="PF07677">
    <property type="entry name" value="A2M_recep"/>
    <property type="match status" value="1"/>
</dbReference>
<dbReference type="InterPro" id="IPR008993">
    <property type="entry name" value="TIMP-like_OB-fold"/>
</dbReference>
<dbReference type="SMART" id="SM00104">
    <property type="entry name" value="ANATO"/>
    <property type="match status" value="1"/>
</dbReference>
<dbReference type="SMART" id="SM01359">
    <property type="entry name" value="A2M_N_2"/>
    <property type="match status" value="1"/>
</dbReference>
<dbReference type="Gene3D" id="2.20.130.20">
    <property type="match status" value="1"/>
</dbReference>
<evidence type="ECO:0000256" key="3">
    <source>
        <dbReference type="ARBA" id="ARBA00023157"/>
    </source>
</evidence>
<dbReference type="Pfam" id="PF17790">
    <property type="entry name" value="MG1"/>
    <property type="match status" value="1"/>
</dbReference>
<feature type="domain" description="Anaphylatoxin-like" evidence="4">
    <location>
        <begin position="690"/>
        <end position="725"/>
    </location>
</feature>
<dbReference type="InterPro" id="IPR009048">
    <property type="entry name" value="A-macroglobulin_rcpt-bd"/>
</dbReference>
<dbReference type="InterPro" id="IPR047565">
    <property type="entry name" value="Alpha-macroglob_thiol-ester_cl"/>
</dbReference>
<dbReference type="FunFam" id="2.60.40.10:FF:000155">
    <property type="entry name" value="complement C3 isoform X1"/>
    <property type="match status" value="1"/>
</dbReference>
<dbReference type="InterPro" id="IPR011626">
    <property type="entry name" value="Alpha-macroglobulin_TED"/>
</dbReference>
<dbReference type="GO" id="GO:0004866">
    <property type="term" value="F:endopeptidase inhibitor activity"/>
    <property type="evidence" value="ECO:0007669"/>
    <property type="project" value="InterPro"/>
</dbReference>
<evidence type="ECO:0000259" key="5">
    <source>
        <dbReference type="PROSITE" id="PS50189"/>
    </source>
</evidence>
<dbReference type="FunFam" id="2.60.40.1940:FF:000001">
    <property type="entry name" value="Complement component C3"/>
    <property type="match status" value="1"/>
</dbReference>
<dbReference type="InterPro" id="IPR041555">
    <property type="entry name" value="MG3"/>
</dbReference>
<dbReference type="STRING" id="31033.ENSTRUP00000004960"/>
<dbReference type="Gene3D" id="2.60.40.1930">
    <property type="match status" value="3"/>
</dbReference>
<dbReference type="SUPFAM" id="SSF49410">
    <property type="entry name" value="Alpha-macroglobulin receptor domain"/>
    <property type="match status" value="1"/>
</dbReference>
<dbReference type="PROSITE" id="PS50189">
    <property type="entry name" value="NTR"/>
    <property type="match status" value="1"/>
</dbReference>
<dbReference type="Pfam" id="PF07703">
    <property type="entry name" value="A2M_BRD"/>
    <property type="match status" value="1"/>
</dbReference>
<dbReference type="PROSITE" id="PS01177">
    <property type="entry name" value="ANAPHYLATOXIN_1"/>
    <property type="match status" value="1"/>
</dbReference>
<dbReference type="Pfam" id="PF07678">
    <property type="entry name" value="TED_complement"/>
    <property type="match status" value="1"/>
</dbReference>
<dbReference type="Pfam" id="PF21308">
    <property type="entry name" value="C3_CUB2"/>
    <property type="match status" value="1"/>
</dbReference>
<feature type="domain" description="NTR" evidence="5">
    <location>
        <begin position="1507"/>
        <end position="1656"/>
    </location>
</feature>
<dbReference type="InterPro" id="IPR002890">
    <property type="entry name" value="MG2"/>
</dbReference>
<sequence>MRSGLDVCRPLVWLFAFCSSSTLIGLAGGSSLKVMSAPNILQVGTPVNVFVECQDCTGEDDIQVEILVLSYPTKSRRLASRFVTLRQVDHFQSFGVIRISPTDFSLEPNLKQYVFLQARFPDIQLEKVALVSFQSGYIYIQTDKTLYTPNSKLHYRMFAVTPHMEPVERDNQTDTSITVQIVSPEGIILESNTVFLQSGMYSGSYKLAEIVSIGLWRVEARFSSKPQMSYSSEFEVKEHVLPSFEVKLILESPFFYTDSQELTVEIKATYLFGEEVDGTAYGVFGVIHRGRKHSIPSSLQRVEITGGEGQVQLKKEHLSHYFQNIQDLVGSSMFVAVGVLTESGSEMVGAEFRGIKIVTSPYTLSFKRTPKYFKPGMSFDVMVEVANSDGSPAQGVNVVVDPGEVKGRTSANGLARLSINTDQGSQIITVTARTDVRAISPERQASTNMTATSYTTTSNSYLHIGVDRAQVSVGENLKVIFSFIMQDNTDKDITYLILSRGQLVKHGFYRTQGQTLISMTVPVTSNMMPSFRLIAYYHPSDNEVVSDSVWVDVQDSCLGSLKLETTTPSSSYEPRKMFGLKVTGDPGATVGLVAVDKGVFVLNNKHLLNQQKVWDTVESYDTGCTPGGGKNGISVFSDAGLLFVSNTASATPHRQEYSCPAPSRKKRDTTLRAMTTSLANQYEDQLQRDCCLDGIRDSPLSYSCERRSEYIGDEVACVEAFLRCCKEMETKKEDDLQVALSEEDDSYMDSDEIVSRTQFPASWLWMDVKLPPCPETQPACPSTSMQKHIPLQDSITTWQFIGISLSRSLGICIAEPLEVIVRKDFFLDVKLPYFAVRGEQLQIKVLIYNYSPNPATVVVDLFEQQDLCSAAFKRGKHRQAVHVGRKTSLSVPFIVIPMKEGQYPIEVKAAVKDSMLSDGIKKTLRVVPDGIMVKVPKTVVINPEKIGEDGKQVEIINSRISPRDFVPNTPTSTQIYVTGRDQADKLENDINGESVGNLIYQPGGDGEENMIHLSLTVAATWYLDQTNQWEAVNIDRRNEALQHIRTGHLNQLTYRKTDGSFAAYPDQQSSTWLTAFVVKVLAMADKLVAVKRTGVCDAVEFLISRVQTRTGLFHEAGEVFHSAMMGDVLGTDSDASMTAFCLIAMQESQSICTHVTGLQASKAKAMVYLEMRLPTLINPYAVAIASYALANENKLRQDILFKFASPDSSYWQVPMGRVYTLEATAYSLLALVKSMAFEEATPVVRWLNKQQRVAGGFGSTQATILVYQALAEFWTSYKGPEYDLNVDILLPGRSKPDMYNFDRESRYTTRTSKMKSINQNVKVTATGKGEAVLKMVSLYYALPKDKDCPRFDLSVQLLPEKKDEDEATFQLTIKVLHKDLERDANMSVLDIGLLTGFDVNTQDLSLLSKGRARTISKYSVNPPESDRGALIIYLDKISHKRPEEIKFRIHQKFKVGVMQPAAVSVYEHALDDSNQTSCVRFYHPERTSGQLLRLCRGDECTCAEENCSMQKKGNISNDERTAKACETQQFNKIDYVYKVRLQDFTKSLSTDVYTVRVLDVIKEGNNDVAPEGKERIFLGFPHCRAALDLKKDQNYLIMGASKDIHVDRRDKLYQYVLGERTWVEYWPTESECETEQHRPTCQGMEELVREYTQYGCRQ</sequence>
<reference evidence="6 7" key="1">
    <citation type="journal article" date="2011" name="Genome Biol. Evol.">
        <title>Integration of the genetic map and genome assembly of fugu facilitates insights into distinct features of genome evolution in teleosts and mammals.</title>
        <authorList>
            <person name="Kai W."/>
            <person name="Kikuchi K."/>
            <person name="Tohari S."/>
            <person name="Chew A.K."/>
            <person name="Tay A."/>
            <person name="Fujiwara A."/>
            <person name="Hosoya S."/>
            <person name="Suetake H."/>
            <person name="Naruse K."/>
            <person name="Brenner S."/>
            <person name="Suzuki Y."/>
            <person name="Venkatesh B."/>
        </authorList>
    </citation>
    <scope>NUCLEOTIDE SEQUENCE [LARGE SCALE GENOMIC DNA]</scope>
</reference>
<dbReference type="Gene3D" id="1.50.10.20">
    <property type="match status" value="1"/>
</dbReference>
<dbReference type="PROSITE" id="PS01178">
    <property type="entry name" value="ANAPHYLATOXIN_2"/>
    <property type="match status" value="1"/>
</dbReference>
<dbReference type="InterPro" id="IPR001599">
    <property type="entry name" value="Macroglobln_a2"/>
</dbReference>
<keyword evidence="3" id="KW-1015">Disulfide bond</keyword>
<dbReference type="KEGG" id="tru:101067488"/>